<organism evidence="10 11">
    <name type="scientific">Flagellimonas meridianipacifica</name>
    <dbReference type="NCBI Taxonomy" id="1080225"/>
    <lineage>
        <taxon>Bacteria</taxon>
        <taxon>Pseudomonadati</taxon>
        <taxon>Bacteroidota</taxon>
        <taxon>Flavobacteriia</taxon>
        <taxon>Flavobacteriales</taxon>
        <taxon>Flavobacteriaceae</taxon>
        <taxon>Flagellimonas</taxon>
    </lineage>
</organism>
<dbReference type="PANTHER" id="PTHR40079">
    <property type="entry name" value="MANNAN ENDO-1,4-BETA-MANNOSIDASE E-RELATED"/>
    <property type="match status" value="1"/>
</dbReference>
<feature type="site" description="Plays an important role in maintaining the position of the catalytic nucleophile" evidence="7">
    <location>
        <position position="183"/>
    </location>
</feature>
<reference evidence="10 11" key="1">
    <citation type="submission" date="2018-03" db="EMBL/GenBank/DDBJ databases">
        <title>Genomic Encyclopedia of Archaeal and Bacterial Type Strains, Phase II (KMG-II): from individual species to whole genera.</title>
        <authorList>
            <person name="Goeker M."/>
        </authorList>
    </citation>
    <scope>NUCLEOTIDE SEQUENCE [LARGE SCALE GENOMIC DNA]</scope>
    <source>
        <strain evidence="10 11">DSM 25027</strain>
    </source>
</reference>
<evidence type="ECO:0000256" key="3">
    <source>
        <dbReference type="ARBA" id="ARBA00023295"/>
    </source>
</evidence>
<keyword evidence="4" id="KW-0964">Secreted</keyword>
<dbReference type="PANTHER" id="PTHR40079:SF4">
    <property type="entry name" value="GH26 DOMAIN-CONTAINING PROTEIN-RELATED"/>
    <property type="match status" value="1"/>
</dbReference>
<dbReference type="PROSITE" id="PS51764">
    <property type="entry name" value="GH26"/>
    <property type="match status" value="1"/>
</dbReference>
<keyword evidence="11" id="KW-1185">Reference proteome</keyword>
<comment type="subcellular location">
    <subcellularLocation>
        <location evidence="4">Secreted</location>
    </subcellularLocation>
</comment>
<dbReference type="AlphaFoldDB" id="A0A2T0MIC4"/>
<proteinExistence type="inferred from homology"/>
<evidence type="ECO:0000256" key="8">
    <source>
        <dbReference type="PROSITE-ProRule" id="PRU01100"/>
    </source>
</evidence>
<dbReference type="InterPro" id="IPR000805">
    <property type="entry name" value="Glyco_hydro_26"/>
</dbReference>
<evidence type="ECO:0000256" key="2">
    <source>
        <dbReference type="ARBA" id="ARBA00022801"/>
    </source>
</evidence>
<comment type="caution">
    <text evidence="10">The sequence shown here is derived from an EMBL/GenBank/DDBJ whole genome shotgun (WGS) entry which is preliminary data.</text>
</comment>
<dbReference type="PRINTS" id="PR00739">
    <property type="entry name" value="GLHYDRLASE26"/>
</dbReference>
<dbReference type="InterPro" id="IPR017853">
    <property type="entry name" value="GH"/>
</dbReference>
<accession>A0A2T0MIC4</accession>
<evidence type="ECO:0000256" key="7">
    <source>
        <dbReference type="PIRSR" id="PIRSR018168-3"/>
    </source>
</evidence>
<keyword evidence="2 4" id="KW-0378">Hydrolase</keyword>
<dbReference type="EMBL" id="PVYX01000001">
    <property type="protein sequence ID" value="PRX57309.1"/>
    <property type="molecule type" value="Genomic_DNA"/>
</dbReference>
<dbReference type="SUPFAM" id="SSF51445">
    <property type="entry name" value="(Trans)glycosidases"/>
    <property type="match status" value="1"/>
</dbReference>
<dbReference type="InterPro" id="IPR022790">
    <property type="entry name" value="GH26_dom"/>
</dbReference>
<feature type="active site" description="Nucleophile" evidence="5 8">
    <location>
        <position position="289"/>
    </location>
</feature>
<protein>
    <recommendedName>
        <fullName evidence="4">Mannan endo-1,4-beta-mannosidase</fullName>
        <ecNumber evidence="4">3.2.1.78</ecNumber>
    </recommendedName>
</protein>
<comment type="catalytic activity">
    <reaction evidence="4">
        <text>Random hydrolysis of (1-&gt;4)-beta-D-mannosidic linkages in mannans, galactomannans and glucomannans.</text>
        <dbReference type="EC" id="3.2.1.78"/>
    </reaction>
</comment>
<feature type="binding site" evidence="6">
    <location>
        <position position="255"/>
    </location>
    <ligand>
        <name>substrate</name>
    </ligand>
</feature>
<feature type="domain" description="GH26" evidence="9">
    <location>
        <begin position="27"/>
        <end position="354"/>
    </location>
</feature>
<evidence type="ECO:0000313" key="11">
    <source>
        <dbReference type="Proteomes" id="UP000237640"/>
    </source>
</evidence>
<evidence type="ECO:0000256" key="4">
    <source>
        <dbReference type="PIRNR" id="PIRNR018168"/>
    </source>
</evidence>
<dbReference type="EC" id="3.2.1.78" evidence="4"/>
<dbReference type="Proteomes" id="UP000237640">
    <property type="component" value="Unassembled WGS sequence"/>
</dbReference>
<feature type="active site" description="Proton donor" evidence="5 8">
    <location>
        <position position="184"/>
    </location>
</feature>
<sequence>MLMGSCKSLKKVNTVSIRTTKPRKISPEAQNLYKRLQETTKKGYAFGHQDATAYGIGWKNDGTLFKTDVHEITGQHPAVHGFDIGHLELEWEYNLDTVPFALIQDQIKKIHQKGGIVTVSWHASNPISGEDSWNRRGKPIKKLLPGRRLHRTYKTWLATIASFFNDIKDDQGRPIPIIFRPFHEMNKPWFWWGKGKCSADEYKMLWRETVDLLTHEFSVDQLLFAYSPDAFDNREAYLEYYPGDDVVDILGMDLYQHWTAKSFSKNLNDGLKVIAQLGKEKQKLYALTESGLEKVRISDWWTKVIDQQLAHSGITWALFWRNARKSHHFVSYPGHKSATDFMHLAQKDYVLFLDDIVPIEVSSEAQ</sequence>
<evidence type="ECO:0000256" key="5">
    <source>
        <dbReference type="PIRSR" id="PIRSR018168-1"/>
    </source>
</evidence>
<keyword evidence="4" id="KW-0119">Carbohydrate metabolism</keyword>
<comment type="similarity">
    <text evidence="1 4 8">Belongs to the glycosyl hydrolase 26 family.</text>
</comment>
<dbReference type="GO" id="GO:0006080">
    <property type="term" value="P:substituted mannan metabolic process"/>
    <property type="evidence" value="ECO:0007669"/>
    <property type="project" value="UniProtKB-UniRule"/>
</dbReference>
<evidence type="ECO:0000256" key="1">
    <source>
        <dbReference type="ARBA" id="ARBA00007754"/>
    </source>
</evidence>
<dbReference type="Pfam" id="PF02156">
    <property type="entry name" value="Glyco_hydro_26"/>
    <property type="match status" value="1"/>
</dbReference>
<dbReference type="PIRSF" id="PIRSF018168">
    <property type="entry name" value="Mannan-1_4-beta-mannosidase"/>
    <property type="match status" value="1"/>
</dbReference>
<dbReference type="Gene3D" id="3.20.20.80">
    <property type="entry name" value="Glycosidases"/>
    <property type="match status" value="1"/>
</dbReference>
<evidence type="ECO:0000256" key="6">
    <source>
        <dbReference type="PIRSR" id="PIRSR018168-2"/>
    </source>
</evidence>
<dbReference type="GO" id="GO:0016985">
    <property type="term" value="F:mannan endo-1,4-beta-mannosidase activity"/>
    <property type="evidence" value="ECO:0007669"/>
    <property type="project" value="UniProtKB-UniRule"/>
</dbReference>
<evidence type="ECO:0000313" key="10">
    <source>
        <dbReference type="EMBL" id="PRX57309.1"/>
    </source>
</evidence>
<keyword evidence="3 4" id="KW-0326">Glycosidase</keyword>
<gene>
    <name evidence="10" type="ORF">CLV81_1312</name>
</gene>
<feature type="binding site" evidence="6">
    <location>
        <position position="122"/>
    </location>
    <ligand>
        <name>substrate</name>
    </ligand>
</feature>
<dbReference type="GO" id="GO:0005576">
    <property type="term" value="C:extracellular region"/>
    <property type="evidence" value="ECO:0007669"/>
    <property type="project" value="UniProtKB-SubCell"/>
</dbReference>
<name>A0A2T0MIC4_9FLAO</name>
<dbReference type="InterPro" id="IPR016714">
    <property type="entry name" value="MANB/E"/>
</dbReference>
<feature type="binding site" evidence="6">
    <location>
        <position position="189"/>
    </location>
    <ligand>
        <name>substrate</name>
    </ligand>
</feature>
<evidence type="ECO:0000259" key="9">
    <source>
        <dbReference type="PROSITE" id="PS51764"/>
    </source>
</evidence>